<dbReference type="AlphaFoldDB" id="A0A495DKT5"/>
<gene>
    <name evidence="6" type="ORF">C7435_1184</name>
</gene>
<dbReference type="InterPro" id="IPR003593">
    <property type="entry name" value="AAA+_ATPase"/>
</dbReference>
<sequence length="309" mass="33224">MTDTVLSLHQVTQRYGKLTALDAVDLAIPAGAIYGFLGPNGAGKTTAIRCAMGLLRPQAGRIEIGGHDLTRNRRQALASVGAVIETPALFPNLTGRENLDVTRRMLGIAPALIDRALELVDMREAADRRVGQYSLGMKQRMGLARALLAEPKLLILDEPTNGLDPAGIRDMRSLIRALPERTGATIFMSSHLLSEIEQLATHVGLLQHGRVLFDGTLDALSRQQTPRLIITAAPVAQAEQVLRSAGFADPIHEGERLILTDPGAITPERAASFNAALHEAGCRVSELRLERADLETTFMTLTGHTGDAA</sequence>
<dbReference type="Gene3D" id="3.40.50.300">
    <property type="entry name" value="P-loop containing nucleotide triphosphate hydrolases"/>
    <property type="match status" value="1"/>
</dbReference>
<comment type="caution">
    <text evidence="6">The sequence shown here is derived from an EMBL/GenBank/DDBJ whole genome shotgun (WGS) entry which is preliminary data.</text>
</comment>
<evidence type="ECO:0000256" key="4">
    <source>
        <dbReference type="ARBA" id="ARBA00022840"/>
    </source>
</evidence>
<evidence type="ECO:0000256" key="3">
    <source>
        <dbReference type="ARBA" id="ARBA00022741"/>
    </source>
</evidence>
<proteinExistence type="inferred from homology"/>
<dbReference type="PROSITE" id="PS50893">
    <property type="entry name" value="ABC_TRANSPORTER_2"/>
    <property type="match status" value="1"/>
</dbReference>
<evidence type="ECO:0000259" key="5">
    <source>
        <dbReference type="PROSITE" id="PS50893"/>
    </source>
</evidence>
<evidence type="ECO:0000256" key="2">
    <source>
        <dbReference type="ARBA" id="ARBA00022448"/>
    </source>
</evidence>
<dbReference type="Pfam" id="PF00005">
    <property type="entry name" value="ABC_tran"/>
    <property type="match status" value="1"/>
</dbReference>
<dbReference type="SMART" id="SM00382">
    <property type="entry name" value="AAA"/>
    <property type="match status" value="1"/>
</dbReference>
<dbReference type="GO" id="GO:0016887">
    <property type="term" value="F:ATP hydrolysis activity"/>
    <property type="evidence" value="ECO:0007669"/>
    <property type="project" value="InterPro"/>
</dbReference>
<dbReference type="OrthoDB" id="9778547at2"/>
<evidence type="ECO:0000313" key="6">
    <source>
        <dbReference type="EMBL" id="RKR03230.1"/>
    </source>
</evidence>
<dbReference type="SUPFAM" id="SSF52540">
    <property type="entry name" value="P-loop containing nucleoside triphosphate hydrolases"/>
    <property type="match status" value="1"/>
</dbReference>
<feature type="domain" description="ABC transporter" evidence="5">
    <location>
        <begin position="6"/>
        <end position="233"/>
    </location>
</feature>
<dbReference type="GO" id="GO:0005524">
    <property type="term" value="F:ATP binding"/>
    <property type="evidence" value="ECO:0007669"/>
    <property type="project" value="UniProtKB-KW"/>
</dbReference>
<comment type="similarity">
    <text evidence="1">Belongs to the ABC transporter superfamily.</text>
</comment>
<dbReference type="PROSITE" id="PS00211">
    <property type="entry name" value="ABC_TRANSPORTER_1"/>
    <property type="match status" value="1"/>
</dbReference>
<keyword evidence="3" id="KW-0547">Nucleotide-binding</keyword>
<dbReference type="RefSeq" id="WP_121210374.1">
    <property type="nucleotide sequence ID" value="NZ_RBIM01000002.1"/>
</dbReference>
<dbReference type="InterPro" id="IPR003439">
    <property type="entry name" value="ABC_transporter-like_ATP-bd"/>
</dbReference>
<organism evidence="6 7">
    <name type="scientific">Maricaulis maris</name>
    <dbReference type="NCBI Taxonomy" id="74318"/>
    <lineage>
        <taxon>Bacteria</taxon>
        <taxon>Pseudomonadati</taxon>
        <taxon>Pseudomonadota</taxon>
        <taxon>Alphaproteobacteria</taxon>
        <taxon>Maricaulales</taxon>
        <taxon>Maricaulaceae</taxon>
        <taxon>Maricaulis</taxon>
    </lineage>
</organism>
<dbReference type="Proteomes" id="UP000273675">
    <property type="component" value="Unassembled WGS sequence"/>
</dbReference>
<name>A0A495DKT5_9PROT</name>
<dbReference type="InterPro" id="IPR027417">
    <property type="entry name" value="P-loop_NTPase"/>
</dbReference>
<accession>A0A495DKT5</accession>
<keyword evidence="4 6" id="KW-0067">ATP-binding</keyword>
<dbReference type="PANTHER" id="PTHR43335:SF4">
    <property type="entry name" value="ABC TRANSPORTER, ATP-BINDING PROTEIN"/>
    <property type="match status" value="1"/>
</dbReference>
<dbReference type="PANTHER" id="PTHR43335">
    <property type="entry name" value="ABC TRANSPORTER, ATP-BINDING PROTEIN"/>
    <property type="match status" value="1"/>
</dbReference>
<dbReference type="EMBL" id="RBIM01000002">
    <property type="protein sequence ID" value="RKR03230.1"/>
    <property type="molecule type" value="Genomic_DNA"/>
</dbReference>
<reference evidence="6 7" key="1">
    <citation type="submission" date="2018-10" db="EMBL/GenBank/DDBJ databases">
        <title>Genomic Encyclopedia of Type Strains, Phase IV (KMG-IV): sequencing the most valuable type-strain genomes for metagenomic binning, comparative biology and taxonomic classification.</title>
        <authorList>
            <person name="Goeker M."/>
        </authorList>
    </citation>
    <scope>NUCLEOTIDE SEQUENCE [LARGE SCALE GENOMIC DNA]</scope>
    <source>
        <strain evidence="6 7">DSM 4734</strain>
    </source>
</reference>
<evidence type="ECO:0000256" key="1">
    <source>
        <dbReference type="ARBA" id="ARBA00005417"/>
    </source>
</evidence>
<evidence type="ECO:0000313" key="7">
    <source>
        <dbReference type="Proteomes" id="UP000273675"/>
    </source>
</evidence>
<keyword evidence="2" id="KW-0813">Transport</keyword>
<protein>
    <submittedName>
        <fullName evidence="6">ABC-2 type transport system ATP-binding protein</fullName>
    </submittedName>
</protein>
<dbReference type="InterPro" id="IPR017871">
    <property type="entry name" value="ABC_transporter-like_CS"/>
</dbReference>